<feature type="region of interest" description="Disordered" evidence="1">
    <location>
        <begin position="138"/>
        <end position="230"/>
    </location>
</feature>
<feature type="compositionally biased region" description="Polar residues" evidence="1">
    <location>
        <begin position="144"/>
        <end position="224"/>
    </location>
</feature>
<dbReference type="OrthoDB" id="10255210at2759"/>
<name>A0A401QBV4_SCYTO</name>
<organism evidence="2 3">
    <name type="scientific">Scyliorhinus torazame</name>
    <name type="common">Cloudy catshark</name>
    <name type="synonym">Catulus torazame</name>
    <dbReference type="NCBI Taxonomy" id="75743"/>
    <lineage>
        <taxon>Eukaryota</taxon>
        <taxon>Metazoa</taxon>
        <taxon>Chordata</taxon>
        <taxon>Craniata</taxon>
        <taxon>Vertebrata</taxon>
        <taxon>Chondrichthyes</taxon>
        <taxon>Elasmobranchii</taxon>
        <taxon>Galeomorphii</taxon>
        <taxon>Galeoidea</taxon>
        <taxon>Carcharhiniformes</taxon>
        <taxon>Scyliorhinidae</taxon>
        <taxon>Scyliorhinus</taxon>
    </lineage>
</organism>
<reference evidence="2 3" key="1">
    <citation type="journal article" date="2018" name="Nat. Ecol. Evol.">
        <title>Shark genomes provide insights into elasmobranch evolution and the origin of vertebrates.</title>
        <authorList>
            <person name="Hara Y"/>
            <person name="Yamaguchi K"/>
            <person name="Onimaru K"/>
            <person name="Kadota M"/>
            <person name="Koyanagi M"/>
            <person name="Keeley SD"/>
            <person name="Tatsumi K"/>
            <person name="Tanaka K"/>
            <person name="Motone F"/>
            <person name="Kageyama Y"/>
            <person name="Nozu R"/>
            <person name="Adachi N"/>
            <person name="Nishimura O"/>
            <person name="Nakagawa R"/>
            <person name="Tanegashima C"/>
            <person name="Kiyatake I"/>
            <person name="Matsumoto R"/>
            <person name="Murakumo K"/>
            <person name="Nishida K"/>
            <person name="Terakita A"/>
            <person name="Kuratani S"/>
            <person name="Sato K"/>
            <person name="Hyodo S Kuraku.S."/>
        </authorList>
    </citation>
    <scope>NUCLEOTIDE SEQUENCE [LARGE SCALE GENOMIC DNA]</scope>
</reference>
<dbReference type="Proteomes" id="UP000288216">
    <property type="component" value="Unassembled WGS sequence"/>
</dbReference>
<dbReference type="EMBL" id="BFAA01035133">
    <property type="protein sequence ID" value="GCB82860.1"/>
    <property type="molecule type" value="Genomic_DNA"/>
</dbReference>
<accession>A0A401QBV4</accession>
<sequence length="230" mass="24673">LPKSFPPVSESIFLTLVLGCRFIITDADEYVYKYLEGNAAAFPSETLDTFRHKAQERKTKLVQESLTAQQEKLEQTTGSVLFCDPEPAAMETSVAMVPLECTQFLDSRPSESPSKRDIVPPQSQGNIQMLQNQGDICPPLFQGNIPTPQNQGDISVLQSQGGIYPPQSQGGIYPPQSQGGICPPQSQGGICPPQSQGGICPPQSQGGIYPPQSQGGIYPPQSQGGICPPL</sequence>
<evidence type="ECO:0000313" key="3">
    <source>
        <dbReference type="Proteomes" id="UP000288216"/>
    </source>
</evidence>
<protein>
    <submittedName>
        <fullName evidence="2">Uncharacterized protein</fullName>
    </submittedName>
</protein>
<proteinExistence type="predicted"/>
<comment type="caution">
    <text evidence="2">The sequence shown here is derived from an EMBL/GenBank/DDBJ whole genome shotgun (WGS) entry which is preliminary data.</text>
</comment>
<evidence type="ECO:0000313" key="2">
    <source>
        <dbReference type="EMBL" id="GCB82860.1"/>
    </source>
</evidence>
<dbReference type="AlphaFoldDB" id="A0A401QBV4"/>
<gene>
    <name evidence="2" type="ORF">scyTo_0023875</name>
</gene>
<feature type="non-terminal residue" evidence="2">
    <location>
        <position position="1"/>
    </location>
</feature>
<keyword evidence="3" id="KW-1185">Reference proteome</keyword>
<evidence type="ECO:0000256" key="1">
    <source>
        <dbReference type="SAM" id="MobiDB-lite"/>
    </source>
</evidence>